<evidence type="ECO:0000256" key="1">
    <source>
        <dbReference type="ARBA" id="ARBA00022553"/>
    </source>
</evidence>
<dbReference type="Gene3D" id="1.20.140.160">
    <property type="match status" value="1"/>
</dbReference>
<dbReference type="InterPro" id="IPR050595">
    <property type="entry name" value="Bact_response_regulator"/>
</dbReference>
<dbReference type="Proteomes" id="UP000766595">
    <property type="component" value="Unassembled WGS sequence"/>
</dbReference>
<dbReference type="NCBIfam" id="NF006623">
    <property type="entry name" value="PRK09191.1"/>
    <property type="match status" value="1"/>
</dbReference>
<accession>A0A947GF58</accession>
<dbReference type="PANTHER" id="PTHR44591">
    <property type="entry name" value="STRESS RESPONSE REGULATOR PROTEIN 1"/>
    <property type="match status" value="1"/>
</dbReference>
<dbReference type="AlphaFoldDB" id="A0A947GF58"/>
<dbReference type="SMART" id="SM00448">
    <property type="entry name" value="REC"/>
    <property type="match status" value="1"/>
</dbReference>
<keyword evidence="1 2" id="KW-0597">Phosphoprotein</keyword>
<sequence>MNMKDRIGAHLPYLRRFARALSGSQQSGDAFVLAMLECLVEDPTMLRGDLENRTAIYNLFLRIWNSISTNGTTEMSEDHVATLAALTPRSRQAFLLVTLENFSEEEAAEVMDVEPSEFADMIEEAGREIAEQVATDILIIEDEPIIAMDLEALTTELGHTVIDIARTQREALEIVARRRPGLVLADIQLADGSSGLDAVNEILETFEVPVIFVTAYPERLLTGTKPEPTYLVTKPFRPQNLKVIISQALFFKERATRKIAA</sequence>
<evidence type="ECO:0000313" key="5">
    <source>
        <dbReference type="Proteomes" id="UP000766595"/>
    </source>
</evidence>
<dbReference type="InterPro" id="IPR014605">
    <property type="entry name" value="Sig_resp-reg_PhyR"/>
</dbReference>
<feature type="domain" description="Response regulatory" evidence="3">
    <location>
        <begin position="136"/>
        <end position="249"/>
    </location>
</feature>
<dbReference type="InterPro" id="IPR001789">
    <property type="entry name" value="Sig_transdc_resp-reg_receiver"/>
</dbReference>
<organism evidence="4 5">
    <name type="scientific">Prosthecodimorpha staleyi</name>
    <dbReference type="NCBI Taxonomy" id="2840188"/>
    <lineage>
        <taxon>Bacteria</taxon>
        <taxon>Pseudomonadati</taxon>
        <taxon>Pseudomonadota</taxon>
        <taxon>Alphaproteobacteria</taxon>
        <taxon>Hyphomicrobiales</taxon>
        <taxon>Ancalomicrobiaceae</taxon>
        <taxon>Prosthecodimorpha</taxon>
    </lineage>
</organism>
<dbReference type="GO" id="GO:0000160">
    <property type="term" value="P:phosphorelay signal transduction system"/>
    <property type="evidence" value="ECO:0007669"/>
    <property type="project" value="InterPro"/>
</dbReference>
<protein>
    <submittedName>
        <fullName evidence="4">Response regulator</fullName>
    </submittedName>
</protein>
<proteinExistence type="predicted"/>
<dbReference type="InterPro" id="IPR053866">
    <property type="entry name" value="PhyR_sigma2"/>
</dbReference>
<evidence type="ECO:0000256" key="2">
    <source>
        <dbReference type="PROSITE-ProRule" id="PRU00169"/>
    </source>
</evidence>
<evidence type="ECO:0000313" key="4">
    <source>
        <dbReference type="EMBL" id="MBT9292787.1"/>
    </source>
</evidence>
<dbReference type="RefSeq" id="WP_261971287.1">
    <property type="nucleotide sequence ID" value="NZ_JAHHZF010000015.1"/>
</dbReference>
<name>A0A947GF58_9HYPH</name>
<evidence type="ECO:0000259" key="3">
    <source>
        <dbReference type="PROSITE" id="PS50110"/>
    </source>
</evidence>
<reference evidence="4 5" key="1">
    <citation type="submission" date="2021-06" db="EMBL/GenBank/DDBJ databases">
        <authorList>
            <person name="Grouzdev D.S."/>
            <person name="Koziaeva V."/>
        </authorList>
    </citation>
    <scope>NUCLEOTIDE SEQUENCE [LARGE SCALE GENOMIC DNA]</scope>
    <source>
        <strain evidence="4 5">22</strain>
    </source>
</reference>
<dbReference type="PANTHER" id="PTHR44591:SF23">
    <property type="entry name" value="CHEY SUBFAMILY"/>
    <property type="match status" value="1"/>
</dbReference>
<dbReference type="InterPro" id="IPR013324">
    <property type="entry name" value="RNA_pol_sigma_r3/r4-like"/>
</dbReference>
<keyword evidence="5" id="KW-1185">Reference proteome</keyword>
<gene>
    <name evidence="4" type="ORF">KL771_25225</name>
</gene>
<dbReference type="SUPFAM" id="SSF88659">
    <property type="entry name" value="Sigma3 and sigma4 domains of RNA polymerase sigma factors"/>
    <property type="match status" value="1"/>
</dbReference>
<dbReference type="SUPFAM" id="SSF52172">
    <property type="entry name" value="CheY-like"/>
    <property type="match status" value="1"/>
</dbReference>
<dbReference type="EMBL" id="JAHHZF010000015">
    <property type="protein sequence ID" value="MBT9292787.1"/>
    <property type="molecule type" value="Genomic_DNA"/>
</dbReference>
<dbReference type="InterPro" id="IPR011006">
    <property type="entry name" value="CheY-like_superfamily"/>
</dbReference>
<dbReference type="InterPro" id="IPR053867">
    <property type="entry name" value="PhyR_sigma4"/>
</dbReference>
<dbReference type="Pfam" id="PF22233">
    <property type="entry name" value="PhyR_sigma-like"/>
    <property type="match status" value="1"/>
</dbReference>
<dbReference type="PROSITE" id="PS50110">
    <property type="entry name" value="RESPONSE_REGULATORY"/>
    <property type="match status" value="1"/>
</dbReference>
<comment type="caution">
    <text evidence="4">The sequence shown here is derived from an EMBL/GenBank/DDBJ whole genome shotgun (WGS) entry which is preliminary data.</text>
</comment>
<dbReference type="Pfam" id="PF00072">
    <property type="entry name" value="Response_reg"/>
    <property type="match status" value="1"/>
</dbReference>
<dbReference type="Gene3D" id="3.40.50.2300">
    <property type="match status" value="1"/>
</dbReference>
<dbReference type="Pfam" id="PF22029">
    <property type="entry name" value="PhyR_sigma2"/>
    <property type="match status" value="1"/>
</dbReference>
<dbReference type="CDD" id="cd17540">
    <property type="entry name" value="REC_PhyR"/>
    <property type="match status" value="1"/>
</dbReference>
<feature type="modified residue" description="4-aspartylphosphate" evidence="2">
    <location>
        <position position="186"/>
    </location>
</feature>
<dbReference type="PIRSF" id="PIRSF036400">
    <property type="entry name" value="RR_Ctr_UCP036400"/>
    <property type="match status" value="1"/>
</dbReference>